<evidence type="ECO:0000313" key="2">
    <source>
        <dbReference type="EMBL" id="EHR34060.1"/>
    </source>
</evidence>
<sequence length="283" mass="32781">MIFRRKDGYKVKDVDAFTRFIPLIMKHRNDALVMLNQEIDLAPIDDYIKKVYLEKGIRLSYMHIIYAAMARTYVERPKINQFIMNGRYYMRNDITFSMVVKKEMSLEADETIVKLKFKGDETPIETKDKLNTKIEAEKDPNTSGNNATDLLIKTLSKTPLSILKFIVFIVKYLDKINLIPSKVIEASPFHASAFITNLGSIGLDAALHHIYNFGTVGAFLSIGKKNRKISKKNNEFVEEKIMNVGFVIDERICDGFYYASAMRRFFRYLNDPEKLEEPINMED</sequence>
<reference evidence="2 3" key="1">
    <citation type="submission" date="2012-01" db="EMBL/GenBank/DDBJ databases">
        <title>The Genome Sequence of Helcococcus kunzii ATCC 51366.</title>
        <authorList>
            <consortium name="The Broad Institute Genome Sequencing Platform"/>
            <person name="Earl A."/>
            <person name="Ward D."/>
            <person name="Feldgarden M."/>
            <person name="Gevers D."/>
            <person name="Huys G."/>
            <person name="Young S.K."/>
            <person name="Zeng Q."/>
            <person name="Gargeya S."/>
            <person name="Fitzgerald M."/>
            <person name="Haas B."/>
            <person name="Abouelleil A."/>
            <person name="Alvarado L."/>
            <person name="Arachchi H.M."/>
            <person name="Berlin A."/>
            <person name="Chapman S.B."/>
            <person name="Gearin G."/>
            <person name="Goldberg J."/>
            <person name="Griggs A."/>
            <person name="Gujja S."/>
            <person name="Hansen M."/>
            <person name="Heiman D."/>
            <person name="Howarth C."/>
            <person name="Larimer J."/>
            <person name="Lui A."/>
            <person name="MacDonald P.J.P."/>
            <person name="McCowen C."/>
            <person name="Montmayeur A."/>
            <person name="Murphy C."/>
            <person name="Neiman D."/>
            <person name="Pearson M."/>
            <person name="Priest M."/>
            <person name="Roberts A."/>
            <person name="Saif S."/>
            <person name="Shea T."/>
            <person name="Sisk P."/>
            <person name="Stolte C."/>
            <person name="Sykes S."/>
            <person name="Wortman J."/>
            <person name="Nusbaum C."/>
            <person name="Birren B."/>
        </authorList>
    </citation>
    <scope>NUCLEOTIDE SEQUENCE [LARGE SCALE GENOMIC DNA]</scope>
    <source>
        <strain evidence="2 3">ATCC 51366</strain>
    </source>
</reference>
<dbReference type="InterPro" id="IPR023213">
    <property type="entry name" value="CAT-like_dom_sf"/>
</dbReference>
<dbReference type="STRING" id="883114.HMPREF9709_00996"/>
<protein>
    <recommendedName>
        <fullName evidence="1">2-oxoacid dehydrogenase acyltransferase catalytic domain-containing protein</fullName>
    </recommendedName>
</protein>
<organism evidence="2 3">
    <name type="scientific">Helcococcus kunzii ATCC 51366</name>
    <dbReference type="NCBI Taxonomy" id="883114"/>
    <lineage>
        <taxon>Bacteria</taxon>
        <taxon>Bacillati</taxon>
        <taxon>Bacillota</taxon>
        <taxon>Tissierellia</taxon>
        <taxon>Tissierellales</taxon>
        <taxon>Peptoniphilaceae</taxon>
        <taxon>Helcococcus</taxon>
    </lineage>
</organism>
<dbReference type="GO" id="GO:0016746">
    <property type="term" value="F:acyltransferase activity"/>
    <property type="evidence" value="ECO:0007669"/>
    <property type="project" value="InterPro"/>
</dbReference>
<dbReference type="Pfam" id="PF00198">
    <property type="entry name" value="2-oxoacid_dh"/>
    <property type="match status" value="1"/>
</dbReference>
<feature type="domain" description="2-oxoacid dehydrogenase acyltransferase catalytic" evidence="1">
    <location>
        <begin position="193"/>
        <end position="275"/>
    </location>
</feature>
<dbReference type="RefSeq" id="WP_005398470.1">
    <property type="nucleotide sequence ID" value="NZ_JH601088.1"/>
</dbReference>
<gene>
    <name evidence="2" type="ORF">HMPREF9709_00996</name>
</gene>
<proteinExistence type="predicted"/>
<dbReference type="InterPro" id="IPR001078">
    <property type="entry name" value="2-oxoacid_DH_actylTfrase"/>
</dbReference>
<dbReference type="GeneID" id="96998989"/>
<name>H3NNT5_9FIRM</name>
<evidence type="ECO:0000259" key="1">
    <source>
        <dbReference type="Pfam" id="PF00198"/>
    </source>
</evidence>
<dbReference type="AlphaFoldDB" id="H3NNT5"/>
<dbReference type="HOGENOM" id="CLU_085968_0_0_9"/>
<dbReference type="eggNOG" id="COG0508">
    <property type="taxonomic scope" value="Bacteria"/>
</dbReference>
<dbReference type="PATRIC" id="fig|883114.3.peg.986"/>
<keyword evidence="3" id="KW-1185">Reference proteome</keyword>
<dbReference type="OrthoDB" id="356891at2"/>
<dbReference type="EMBL" id="AGEI01000021">
    <property type="protein sequence ID" value="EHR34060.1"/>
    <property type="molecule type" value="Genomic_DNA"/>
</dbReference>
<comment type="caution">
    <text evidence="2">The sequence shown here is derived from an EMBL/GenBank/DDBJ whole genome shotgun (WGS) entry which is preliminary data.</text>
</comment>
<evidence type="ECO:0000313" key="3">
    <source>
        <dbReference type="Proteomes" id="UP000004191"/>
    </source>
</evidence>
<dbReference type="Gene3D" id="3.30.559.10">
    <property type="entry name" value="Chloramphenicol acetyltransferase-like domain"/>
    <property type="match status" value="2"/>
</dbReference>
<accession>H3NNT5</accession>
<dbReference type="Proteomes" id="UP000004191">
    <property type="component" value="Unassembled WGS sequence"/>
</dbReference>
<dbReference type="SUPFAM" id="SSF52777">
    <property type="entry name" value="CoA-dependent acyltransferases"/>
    <property type="match status" value="1"/>
</dbReference>